<evidence type="ECO:0000313" key="12">
    <source>
        <dbReference type="EMBL" id="MDM4017064.1"/>
    </source>
</evidence>
<comment type="caution">
    <text evidence="12">The sequence shown here is derived from an EMBL/GenBank/DDBJ whole genome shotgun (WGS) entry which is preliminary data.</text>
</comment>
<organism evidence="12 13">
    <name type="scientific">Roseiconus lacunae</name>
    <dbReference type="NCBI Taxonomy" id="2605694"/>
    <lineage>
        <taxon>Bacteria</taxon>
        <taxon>Pseudomonadati</taxon>
        <taxon>Planctomycetota</taxon>
        <taxon>Planctomycetia</taxon>
        <taxon>Pirellulales</taxon>
        <taxon>Pirellulaceae</taxon>
        <taxon>Roseiconus</taxon>
    </lineage>
</organism>
<dbReference type="PROSITE" id="PS00595">
    <property type="entry name" value="AA_TRANSFER_CLASS_5"/>
    <property type="match status" value="1"/>
</dbReference>
<evidence type="ECO:0000259" key="11">
    <source>
        <dbReference type="Pfam" id="PF00266"/>
    </source>
</evidence>
<dbReference type="InterPro" id="IPR020578">
    <property type="entry name" value="Aminotrans_V_PyrdxlP_BS"/>
</dbReference>
<protein>
    <recommendedName>
        <fullName evidence="3">cysteine desulfurase</fullName>
        <ecNumber evidence="3">2.8.1.7</ecNumber>
    </recommendedName>
</protein>
<evidence type="ECO:0000256" key="1">
    <source>
        <dbReference type="ARBA" id="ARBA00001933"/>
    </source>
</evidence>
<comment type="cofactor">
    <cofactor evidence="1 10">
        <name>pyridoxal 5'-phosphate</name>
        <dbReference type="ChEBI" id="CHEBI:597326"/>
    </cofactor>
</comment>
<sequence length="395" mass="42618">MKPLQLTTVIYLDNHATTPCDRRVADEMMVWLVERFGNPHSTSHEMGRQAADAVAASLSVIAETLRVPDDTVVVTSGATESNNLAIDGICRHPRQKRRHLITSTIEHPAVLDVARRLRKDGFRVTEIGVHPQGHALAGQVDLVQLETALDDDTALVSIHWANNEIGTLQPIAAIAKLAHRFGALLHSDATQAVGRLPVDLHATDVDLISASAHKFYGPKGVGLLTFGGGVQRRRVRLKPMLVGGGQQRNLRSGTMSPANVVGMATALRLATSEIEATTEVTRKLRDQLFESLCDAIDPLELNGSELNSDRLAGNLNILLPDVEGEAWMAACRDVAFSSGSACSSVDANASHVIMGLGRSESEARRSVRFGIGKFNTAAELEQAIGLLSEAYERIR</sequence>
<dbReference type="Proteomes" id="UP001239462">
    <property type="component" value="Unassembled WGS sequence"/>
</dbReference>
<comment type="similarity">
    <text evidence="2">Belongs to the class-V pyridoxal-phosphate-dependent aminotransferase family. NifS/IscS subfamily.</text>
</comment>
<evidence type="ECO:0000256" key="5">
    <source>
        <dbReference type="ARBA" id="ARBA00022723"/>
    </source>
</evidence>
<dbReference type="Gene3D" id="3.40.640.10">
    <property type="entry name" value="Type I PLP-dependent aspartate aminotransferase-like (Major domain)"/>
    <property type="match status" value="1"/>
</dbReference>
<dbReference type="RefSeq" id="WP_230775887.1">
    <property type="nucleotide sequence ID" value="NZ_JAJMQV010000083.1"/>
</dbReference>
<accession>A0ABT7PKP3</accession>
<dbReference type="PANTHER" id="PTHR11601:SF34">
    <property type="entry name" value="CYSTEINE DESULFURASE"/>
    <property type="match status" value="1"/>
</dbReference>
<keyword evidence="4" id="KW-0808">Transferase</keyword>
<keyword evidence="7" id="KW-0408">Iron</keyword>
<keyword evidence="6" id="KW-0663">Pyridoxal phosphate</keyword>
<dbReference type="InterPro" id="IPR015421">
    <property type="entry name" value="PyrdxlP-dep_Trfase_major"/>
</dbReference>
<dbReference type="Gene3D" id="3.90.1150.10">
    <property type="entry name" value="Aspartate Aminotransferase, domain 1"/>
    <property type="match status" value="1"/>
</dbReference>
<dbReference type="Pfam" id="PF00266">
    <property type="entry name" value="Aminotran_5"/>
    <property type="match status" value="1"/>
</dbReference>
<dbReference type="PIRSF" id="PIRSF005572">
    <property type="entry name" value="NifS"/>
    <property type="match status" value="1"/>
</dbReference>
<proteinExistence type="inferred from homology"/>
<dbReference type="InterPro" id="IPR015422">
    <property type="entry name" value="PyrdxlP-dep_Trfase_small"/>
</dbReference>
<name>A0ABT7PKP3_9BACT</name>
<dbReference type="EC" id="2.8.1.7" evidence="3"/>
<evidence type="ECO:0000256" key="2">
    <source>
        <dbReference type="ARBA" id="ARBA00006490"/>
    </source>
</evidence>
<evidence type="ECO:0000256" key="9">
    <source>
        <dbReference type="ARBA" id="ARBA00050776"/>
    </source>
</evidence>
<reference evidence="12 13" key="1">
    <citation type="submission" date="2023-06" db="EMBL/GenBank/DDBJ databases">
        <title>Roseiconus lacunae JC819 isolated from Gulf of Mannar region, Tamil Nadu.</title>
        <authorList>
            <person name="Pk S."/>
            <person name="Ch S."/>
            <person name="Ch V.R."/>
        </authorList>
    </citation>
    <scope>NUCLEOTIDE SEQUENCE [LARGE SCALE GENOMIC DNA]</scope>
    <source>
        <strain evidence="12 13">JC819</strain>
    </source>
</reference>
<feature type="domain" description="Aminotransferase class V" evidence="11">
    <location>
        <begin position="10"/>
        <end position="382"/>
    </location>
</feature>
<evidence type="ECO:0000313" key="13">
    <source>
        <dbReference type="Proteomes" id="UP001239462"/>
    </source>
</evidence>
<dbReference type="PANTHER" id="PTHR11601">
    <property type="entry name" value="CYSTEINE DESULFURYLASE FAMILY MEMBER"/>
    <property type="match status" value="1"/>
</dbReference>
<dbReference type="SUPFAM" id="SSF53383">
    <property type="entry name" value="PLP-dependent transferases"/>
    <property type="match status" value="1"/>
</dbReference>
<keyword evidence="13" id="KW-1185">Reference proteome</keyword>
<dbReference type="InterPro" id="IPR015424">
    <property type="entry name" value="PyrdxlP-dep_Trfase"/>
</dbReference>
<dbReference type="EMBL" id="JASZZN010000012">
    <property type="protein sequence ID" value="MDM4017064.1"/>
    <property type="molecule type" value="Genomic_DNA"/>
</dbReference>
<evidence type="ECO:0000256" key="8">
    <source>
        <dbReference type="ARBA" id="ARBA00023014"/>
    </source>
</evidence>
<dbReference type="InterPro" id="IPR000192">
    <property type="entry name" value="Aminotrans_V_dom"/>
</dbReference>
<evidence type="ECO:0000256" key="6">
    <source>
        <dbReference type="ARBA" id="ARBA00022898"/>
    </source>
</evidence>
<evidence type="ECO:0000256" key="4">
    <source>
        <dbReference type="ARBA" id="ARBA00022679"/>
    </source>
</evidence>
<dbReference type="InterPro" id="IPR016454">
    <property type="entry name" value="Cysteine_dSase"/>
</dbReference>
<keyword evidence="8" id="KW-0411">Iron-sulfur</keyword>
<keyword evidence="5" id="KW-0479">Metal-binding</keyword>
<evidence type="ECO:0000256" key="3">
    <source>
        <dbReference type="ARBA" id="ARBA00012239"/>
    </source>
</evidence>
<comment type="catalytic activity">
    <reaction evidence="9">
        <text>(sulfur carrier)-H + L-cysteine = (sulfur carrier)-SH + L-alanine</text>
        <dbReference type="Rhea" id="RHEA:43892"/>
        <dbReference type="Rhea" id="RHEA-COMP:14737"/>
        <dbReference type="Rhea" id="RHEA-COMP:14739"/>
        <dbReference type="ChEBI" id="CHEBI:29917"/>
        <dbReference type="ChEBI" id="CHEBI:35235"/>
        <dbReference type="ChEBI" id="CHEBI:57972"/>
        <dbReference type="ChEBI" id="CHEBI:64428"/>
        <dbReference type="EC" id="2.8.1.7"/>
    </reaction>
</comment>
<evidence type="ECO:0000256" key="7">
    <source>
        <dbReference type="ARBA" id="ARBA00023004"/>
    </source>
</evidence>
<evidence type="ECO:0000256" key="10">
    <source>
        <dbReference type="RuleBase" id="RU004504"/>
    </source>
</evidence>
<gene>
    <name evidence="12" type="ORF">QTN89_16575</name>
</gene>